<dbReference type="InterPro" id="IPR043129">
    <property type="entry name" value="ATPase_NBD"/>
</dbReference>
<reference evidence="1 2" key="1">
    <citation type="submission" date="2017-02" db="EMBL/GenBank/DDBJ databases">
        <title>Genome sequence of Clostridium beijerinckii Br21.</title>
        <authorList>
            <person name="Fonseca B.C."/>
            <person name="Guazzaroni M.E."/>
            <person name="Riano-Pachon D.M."/>
            <person name="Reginatto V."/>
        </authorList>
    </citation>
    <scope>NUCLEOTIDE SEQUENCE [LARGE SCALE GENOMIC DNA]</scope>
    <source>
        <strain evidence="1 2">Br21</strain>
    </source>
</reference>
<sequence length="397" mass="46014">MKNIFIKKNQNQSSPNSKKKVNFKEVMNMDVKTLKAKFSKNFRKLNKINTPEKKRKVVAVDMGSSMIKIVEGMYYKENLTIDKYITMKTPKDAIVDGEIKKSQELFDKLHEVIKSNGIKAKYATCTNNSTLIINREISIPKVDEDEMDTVVRYEIQQYLPINLEDYILQVMILSEEEINESKKLNIRVIAYPEKIARGYYDLLIKLNLKPYALDVNYNAINKFINCIDKNNEYEYNSEDSVAFIDMGASFIDVNIYKNGNLDFTRMIKAGGNDIDEILIERNNIEINKVESFKAKNIDLEEVFEPINIYVREVVDDWIDKIEKIIQFYKNRNMGDEVKNIIIFGGSSKLKGIEEYMTNKLGINTIRKKSISKNAFNSNSDDRPIDDFINVIGSVIRL</sequence>
<gene>
    <name evidence="1" type="ORF">CBEIBR21_03400</name>
</gene>
<dbReference type="PIRSF" id="PIRSF019169">
    <property type="entry name" value="PilM"/>
    <property type="match status" value="1"/>
</dbReference>
<dbReference type="Proteomes" id="UP000190959">
    <property type="component" value="Unassembled WGS sequence"/>
</dbReference>
<dbReference type="Gene3D" id="3.30.420.40">
    <property type="match status" value="2"/>
</dbReference>
<organism evidence="1 2">
    <name type="scientific">Clostridium beijerinckii</name>
    <name type="common">Clostridium MP</name>
    <dbReference type="NCBI Taxonomy" id="1520"/>
    <lineage>
        <taxon>Bacteria</taxon>
        <taxon>Bacillati</taxon>
        <taxon>Bacillota</taxon>
        <taxon>Clostridia</taxon>
        <taxon>Eubacteriales</taxon>
        <taxon>Clostridiaceae</taxon>
        <taxon>Clostridium</taxon>
    </lineage>
</organism>
<dbReference type="NCBIfam" id="TIGR01175">
    <property type="entry name" value="pilM"/>
    <property type="match status" value="1"/>
</dbReference>
<dbReference type="InterPro" id="IPR005883">
    <property type="entry name" value="PilM"/>
</dbReference>
<proteinExistence type="predicted"/>
<name>A0A1S9NCM3_CLOBE</name>
<dbReference type="PANTHER" id="PTHR32432:SF3">
    <property type="entry name" value="ETHANOLAMINE UTILIZATION PROTEIN EUTJ"/>
    <property type="match status" value="1"/>
</dbReference>
<dbReference type="PANTHER" id="PTHR32432">
    <property type="entry name" value="CELL DIVISION PROTEIN FTSA-RELATED"/>
    <property type="match status" value="1"/>
</dbReference>
<dbReference type="Gene3D" id="3.30.1490.300">
    <property type="match status" value="1"/>
</dbReference>
<protein>
    <submittedName>
        <fullName evidence="1">Pilus assembly protein PilM</fullName>
    </submittedName>
</protein>
<dbReference type="AlphaFoldDB" id="A0A1S9NCM3"/>
<dbReference type="CDD" id="cd24049">
    <property type="entry name" value="ASKHA_NBD_PilM"/>
    <property type="match status" value="1"/>
</dbReference>
<dbReference type="InterPro" id="IPR050696">
    <property type="entry name" value="FtsA/MreB"/>
</dbReference>
<evidence type="ECO:0000313" key="2">
    <source>
        <dbReference type="Proteomes" id="UP000190959"/>
    </source>
</evidence>
<evidence type="ECO:0000313" key="1">
    <source>
        <dbReference type="EMBL" id="OOP75229.1"/>
    </source>
</evidence>
<dbReference type="EMBL" id="MWMH01000001">
    <property type="protein sequence ID" value="OOP75229.1"/>
    <property type="molecule type" value="Genomic_DNA"/>
</dbReference>
<accession>A0A1S9NCM3</accession>
<dbReference type="SUPFAM" id="SSF53067">
    <property type="entry name" value="Actin-like ATPase domain"/>
    <property type="match status" value="1"/>
</dbReference>
<comment type="caution">
    <text evidence="1">The sequence shown here is derived from an EMBL/GenBank/DDBJ whole genome shotgun (WGS) entry which is preliminary data.</text>
</comment>
<dbReference type="Pfam" id="PF11104">
    <property type="entry name" value="PilM_2"/>
    <property type="match status" value="1"/>
</dbReference>
<dbReference type="RefSeq" id="WP_078114586.1">
    <property type="nucleotide sequence ID" value="NZ_MWMH01000001.1"/>
</dbReference>